<keyword evidence="1 3" id="KW-0812">Transmembrane</keyword>
<feature type="domain" description="Chlorhexidine efflux transporter" evidence="2">
    <location>
        <begin position="2"/>
        <end position="63"/>
    </location>
</feature>
<sequence>MRTKTDRFRHTILYELLLITLAVPILSWALDLSPGKLGAYSVAMSTLAMIWNYAYNLSFDHLLLHQGKPLYPRGFFLRLLHSLGFEGSFLLVCVPAGMWWLGYDLLTALTVNLSFILVVPIYTMGFNWLYDMTFPVAEPVTH</sequence>
<feature type="transmembrane region" description="Helical" evidence="1">
    <location>
        <begin position="106"/>
        <end position="130"/>
    </location>
</feature>
<gene>
    <name evidence="3" type="ORF">DFE_2119</name>
</gene>
<feature type="transmembrane region" description="Helical" evidence="1">
    <location>
        <begin position="75"/>
        <end position="100"/>
    </location>
</feature>
<dbReference type="AlphaFoldDB" id="A0A2Z6B070"/>
<dbReference type="RefSeq" id="WP_172961714.1">
    <property type="nucleotide sequence ID" value="NZ_AP017378.1"/>
</dbReference>
<dbReference type="EMBL" id="AP017378">
    <property type="protein sequence ID" value="BBD08845.1"/>
    <property type="molecule type" value="Genomic_DNA"/>
</dbReference>
<dbReference type="InterPro" id="IPR007896">
    <property type="entry name" value="BTP_bacteria"/>
</dbReference>
<name>A0A2Z6B070_9BACT</name>
<evidence type="ECO:0000256" key="1">
    <source>
        <dbReference type="SAM" id="Phobius"/>
    </source>
</evidence>
<proteinExistence type="predicted"/>
<dbReference type="KEGG" id="dfl:DFE_2119"/>
<dbReference type="Proteomes" id="UP000269883">
    <property type="component" value="Chromosome"/>
</dbReference>
<dbReference type="Pfam" id="PF05232">
    <property type="entry name" value="BTP"/>
    <property type="match status" value="2"/>
</dbReference>
<protein>
    <submittedName>
        <fullName evidence="3">Transmembrane pair domain protein</fullName>
    </submittedName>
</protein>
<feature type="transmembrane region" description="Helical" evidence="1">
    <location>
        <begin position="12"/>
        <end position="31"/>
    </location>
</feature>
<keyword evidence="1" id="KW-1133">Transmembrane helix</keyword>
<keyword evidence="4" id="KW-1185">Reference proteome</keyword>
<dbReference type="InterPro" id="IPR058208">
    <property type="entry name" value="PACE"/>
</dbReference>
<feature type="domain" description="Chlorhexidine efflux transporter" evidence="2">
    <location>
        <begin position="73"/>
        <end position="135"/>
    </location>
</feature>
<keyword evidence="1" id="KW-0472">Membrane</keyword>
<accession>A0A2Z6B070</accession>
<feature type="transmembrane region" description="Helical" evidence="1">
    <location>
        <begin position="37"/>
        <end position="55"/>
    </location>
</feature>
<reference evidence="3 4" key="1">
    <citation type="journal article" date="2018" name="Sci. Adv.">
        <title>Multi-heme cytochromes provide a pathway for survival in energy-limited environments.</title>
        <authorList>
            <person name="Deng X."/>
            <person name="Dohmae N."/>
            <person name="Nealson K.H."/>
            <person name="Hashimoto K."/>
            <person name="Okamoto A."/>
        </authorList>
    </citation>
    <scope>NUCLEOTIDE SEQUENCE [LARGE SCALE GENOMIC DNA]</scope>
    <source>
        <strain evidence="3 4">IS5</strain>
    </source>
</reference>
<evidence type="ECO:0000313" key="3">
    <source>
        <dbReference type="EMBL" id="BBD08845.1"/>
    </source>
</evidence>
<evidence type="ECO:0000313" key="4">
    <source>
        <dbReference type="Proteomes" id="UP000269883"/>
    </source>
</evidence>
<evidence type="ECO:0000259" key="2">
    <source>
        <dbReference type="Pfam" id="PF05232"/>
    </source>
</evidence>
<dbReference type="NCBIfam" id="NF033664">
    <property type="entry name" value="PACE_transport"/>
    <property type="match status" value="1"/>
</dbReference>
<organism evidence="3 4">
    <name type="scientific">Desulfovibrio ferrophilus</name>
    <dbReference type="NCBI Taxonomy" id="241368"/>
    <lineage>
        <taxon>Bacteria</taxon>
        <taxon>Pseudomonadati</taxon>
        <taxon>Thermodesulfobacteriota</taxon>
        <taxon>Desulfovibrionia</taxon>
        <taxon>Desulfovibrionales</taxon>
        <taxon>Desulfovibrionaceae</taxon>
        <taxon>Desulfovibrio</taxon>
    </lineage>
</organism>